<evidence type="ECO:0000313" key="2">
    <source>
        <dbReference type="EMBL" id="KER33456.1"/>
    </source>
</evidence>
<feature type="compositionally biased region" description="Basic residues" evidence="1">
    <location>
        <begin position="36"/>
        <end position="49"/>
    </location>
</feature>
<protein>
    <submittedName>
        <fullName evidence="2">Uncharacterized protein</fullName>
    </submittedName>
</protein>
<dbReference type="EMBL" id="KL596625">
    <property type="protein sequence ID" value="KER33456.1"/>
    <property type="molecule type" value="Genomic_DNA"/>
</dbReference>
<keyword evidence="3" id="KW-1185">Reference proteome</keyword>
<dbReference type="KEGG" id="ovi:T265_00759"/>
<dbReference type="AlphaFoldDB" id="A0A075A263"/>
<dbReference type="GeneID" id="20314947"/>
<dbReference type="Proteomes" id="UP000054324">
    <property type="component" value="Unassembled WGS sequence"/>
</dbReference>
<reference evidence="2 3" key="1">
    <citation type="submission" date="2013-11" db="EMBL/GenBank/DDBJ databases">
        <title>Opisthorchis viverrini - life in the bile duct.</title>
        <authorList>
            <person name="Young N.D."/>
            <person name="Nagarajan N."/>
            <person name="Lin S.J."/>
            <person name="Korhonen P.K."/>
            <person name="Jex A.R."/>
            <person name="Hall R.S."/>
            <person name="Safavi-Hemami H."/>
            <person name="Kaewkong W."/>
            <person name="Bertrand D."/>
            <person name="Gao S."/>
            <person name="Seet Q."/>
            <person name="Wongkham S."/>
            <person name="Teh B.T."/>
            <person name="Wongkham C."/>
            <person name="Intapan P.M."/>
            <person name="Maleewong W."/>
            <person name="Yang X."/>
            <person name="Hu M."/>
            <person name="Wang Z."/>
            <person name="Hofmann A."/>
            <person name="Sternberg P.W."/>
            <person name="Tan P."/>
            <person name="Wang J."/>
            <person name="Gasser R.B."/>
        </authorList>
    </citation>
    <scope>NUCLEOTIDE SEQUENCE [LARGE SCALE GENOMIC DNA]</scope>
</reference>
<gene>
    <name evidence="2" type="ORF">T265_00759</name>
</gene>
<name>A0A075A263_OPIVI</name>
<dbReference type="RefSeq" id="XP_009162872.1">
    <property type="nucleotide sequence ID" value="XM_009164608.1"/>
</dbReference>
<evidence type="ECO:0000256" key="1">
    <source>
        <dbReference type="SAM" id="MobiDB-lite"/>
    </source>
</evidence>
<proteinExistence type="predicted"/>
<evidence type="ECO:0000313" key="3">
    <source>
        <dbReference type="Proteomes" id="UP000054324"/>
    </source>
</evidence>
<feature type="region of interest" description="Disordered" evidence="1">
    <location>
        <begin position="23"/>
        <end position="50"/>
    </location>
</feature>
<organism evidence="2 3">
    <name type="scientific">Opisthorchis viverrini</name>
    <name type="common">Southeast Asian liver fluke</name>
    <dbReference type="NCBI Taxonomy" id="6198"/>
    <lineage>
        <taxon>Eukaryota</taxon>
        <taxon>Metazoa</taxon>
        <taxon>Spiralia</taxon>
        <taxon>Lophotrochozoa</taxon>
        <taxon>Platyhelminthes</taxon>
        <taxon>Trematoda</taxon>
        <taxon>Digenea</taxon>
        <taxon>Opisthorchiida</taxon>
        <taxon>Opisthorchiata</taxon>
        <taxon>Opisthorchiidae</taxon>
        <taxon>Opisthorchis</taxon>
    </lineage>
</organism>
<sequence length="202" mass="22933">MMEGVIIKTVNCNILPVPSCHATRRKHEGWDTARSPRPRQRKTGGRGRVRNTDLSVKHEFTDRNVRGLNMTFASRHPCRGLGNRQYPSPHAAYWWHGTSTPSVKPFSMSAPCSKLVNKPQLLSHWTCLALVCAVYQKQEFKIQTRWLSETAPSLSRDSGYSPLAIQRLLRQDVKGLALPQVTRRRDRCPSGYPLAENSVRSE</sequence>
<dbReference type="STRING" id="6198.A0A075A263"/>
<accession>A0A075A263</accession>
<dbReference type="CTD" id="20314947"/>